<proteinExistence type="predicted"/>
<dbReference type="GO" id="GO:0006556">
    <property type="term" value="P:S-adenosylmethionine biosynthetic process"/>
    <property type="evidence" value="ECO:0007669"/>
    <property type="project" value="TreeGrafter"/>
</dbReference>
<sequence>MFSSEEVEDDLNHSYPEVFSSTLLLPDPSGVTGRPNVDWCESHKPETIRTNVVGTLTLADVCREQGLLMMNYATGCIFEYDDAHPQGPGIGFKEEDKPNFTGSFYSKTKAMVNTLLHEL</sequence>
<reference evidence="2" key="1">
    <citation type="submission" date="2020-07" db="EMBL/GenBank/DDBJ databases">
        <authorList>
            <person name="Lin J."/>
        </authorList>
    </citation>
    <scope>NUCLEOTIDE SEQUENCE</scope>
</reference>
<dbReference type="InterPro" id="IPR001509">
    <property type="entry name" value="Epimerase_deHydtase"/>
</dbReference>
<accession>A0A6V7PVW3</accession>
<dbReference type="Gene3D" id="3.40.50.720">
    <property type="entry name" value="NAD(P)-binding Rossmann-like Domain"/>
    <property type="match status" value="1"/>
</dbReference>
<dbReference type="InterPro" id="IPR036291">
    <property type="entry name" value="NAD(P)-bd_dom_sf"/>
</dbReference>
<organism evidence="2">
    <name type="scientific">Ananas comosus var. bracteatus</name>
    <name type="common">red pineapple</name>
    <dbReference type="NCBI Taxonomy" id="296719"/>
    <lineage>
        <taxon>Eukaryota</taxon>
        <taxon>Viridiplantae</taxon>
        <taxon>Streptophyta</taxon>
        <taxon>Embryophyta</taxon>
        <taxon>Tracheophyta</taxon>
        <taxon>Spermatophyta</taxon>
        <taxon>Magnoliopsida</taxon>
        <taxon>Liliopsida</taxon>
        <taxon>Poales</taxon>
        <taxon>Bromeliaceae</taxon>
        <taxon>Bromelioideae</taxon>
        <taxon>Ananas</taxon>
    </lineage>
</organism>
<evidence type="ECO:0000313" key="2">
    <source>
        <dbReference type="EMBL" id="CAD1835024.1"/>
    </source>
</evidence>
<dbReference type="EMBL" id="LR862153">
    <property type="protein sequence ID" value="CAD1835024.1"/>
    <property type="molecule type" value="Genomic_DNA"/>
</dbReference>
<protein>
    <recommendedName>
        <fullName evidence="1">NAD-dependent epimerase/dehydratase domain-containing protein</fullName>
    </recommendedName>
</protein>
<dbReference type="SUPFAM" id="SSF51735">
    <property type="entry name" value="NAD(P)-binding Rossmann-fold domains"/>
    <property type="match status" value="1"/>
</dbReference>
<gene>
    <name evidence="2" type="ORF">CB5_LOCUS18235</name>
</gene>
<dbReference type="GO" id="GO:0048270">
    <property type="term" value="F:methionine adenosyltransferase regulator activity"/>
    <property type="evidence" value="ECO:0007669"/>
    <property type="project" value="TreeGrafter"/>
</dbReference>
<dbReference type="InterPro" id="IPR005913">
    <property type="entry name" value="dTDP_dehydrorham_reduct"/>
</dbReference>
<feature type="domain" description="NAD-dependent epimerase/dehydratase" evidence="1">
    <location>
        <begin position="35"/>
        <end position="118"/>
    </location>
</feature>
<dbReference type="PANTHER" id="PTHR10491:SF4">
    <property type="entry name" value="METHIONINE ADENOSYLTRANSFERASE 2 SUBUNIT BETA"/>
    <property type="match status" value="1"/>
</dbReference>
<name>A0A6V7PVW3_ANACO</name>
<dbReference type="PANTHER" id="PTHR10491">
    <property type="entry name" value="DTDP-4-DEHYDRORHAMNOSE REDUCTASE"/>
    <property type="match status" value="1"/>
</dbReference>
<evidence type="ECO:0000259" key="1">
    <source>
        <dbReference type="Pfam" id="PF01370"/>
    </source>
</evidence>
<dbReference type="AlphaFoldDB" id="A0A6V7PVW3"/>
<dbReference type="Pfam" id="PF01370">
    <property type="entry name" value="Epimerase"/>
    <property type="match status" value="1"/>
</dbReference>
<dbReference type="GO" id="GO:0048269">
    <property type="term" value="C:methionine adenosyltransferase complex"/>
    <property type="evidence" value="ECO:0007669"/>
    <property type="project" value="TreeGrafter"/>
</dbReference>